<protein>
    <submittedName>
        <fullName evidence="1">Uncharacterized protein</fullName>
    </submittedName>
</protein>
<sequence>NSDREDWCFPTWVARFPILSGTGSLKKWRESEILWRSGCKAPEIMVGHFPAGSSR</sequence>
<dbReference type="EMBL" id="JACEIK010025324">
    <property type="protein sequence ID" value="MCE5166514.1"/>
    <property type="molecule type" value="Genomic_DNA"/>
</dbReference>
<feature type="non-terminal residue" evidence="1">
    <location>
        <position position="1"/>
    </location>
</feature>
<dbReference type="Proteomes" id="UP000823775">
    <property type="component" value="Unassembled WGS sequence"/>
</dbReference>
<keyword evidence="2" id="KW-1185">Reference proteome</keyword>
<gene>
    <name evidence="1" type="ORF">HAX54_021073</name>
</gene>
<evidence type="ECO:0000313" key="2">
    <source>
        <dbReference type="Proteomes" id="UP000823775"/>
    </source>
</evidence>
<feature type="non-terminal residue" evidence="1">
    <location>
        <position position="55"/>
    </location>
</feature>
<name>A0ABS8Y5P4_DATST</name>
<reference evidence="1 2" key="1">
    <citation type="journal article" date="2021" name="BMC Genomics">
        <title>Datura genome reveals duplications of psychoactive alkaloid biosynthetic genes and high mutation rate following tissue culture.</title>
        <authorList>
            <person name="Rajewski A."/>
            <person name="Carter-House D."/>
            <person name="Stajich J."/>
            <person name="Litt A."/>
        </authorList>
    </citation>
    <scope>NUCLEOTIDE SEQUENCE [LARGE SCALE GENOMIC DNA]</scope>
    <source>
        <strain evidence="1">AR-01</strain>
    </source>
</reference>
<accession>A0ABS8Y5P4</accession>
<evidence type="ECO:0000313" key="1">
    <source>
        <dbReference type="EMBL" id="MCE5166514.1"/>
    </source>
</evidence>
<proteinExistence type="predicted"/>
<comment type="caution">
    <text evidence="1">The sequence shown here is derived from an EMBL/GenBank/DDBJ whole genome shotgun (WGS) entry which is preliminary data.</text>
</comment>
<organism evidence="1 2">
    <name type="scientific">Datura stramonium</name>
    <name type="common">Jimsonweed</name>
    <name type="synonym">Common thornapple</name>
    <dbReference type="NCBI Taxonomy" id="4076"/>
    <lineage>
        <taxon>Eukaryota</taxon>
        <taxon>Viridiplantae</taxon>
        <taxon>Streptophyta</taxon>
        <taxon>Embryophyta</taxon>
        <taxon>Tracheophyta</taxon>
        <taxon>Spermatophyta</taxon>
        <taxon>Magnoliopsida</taxon>
        <taxon>eudicotyledons</taxon>
        <taxon>Gunneridae</taxon>
        <taxon>Pentapetalae</taxon>
        <taxon>asterids</taxon>
        <taxon>lamiids</taxon>
        <taxon>Solanales</taxon>
        <taxon>Solanaceae</taxon>
        <taxon>Solanoideae</taxon>
        <taxon>Datureae</taxon>
        <taxon>Datura</taxon>
    </lineage>
</organism>